<evidence type="ECO:0000256" key="1">
    <source>
        <dbReference type="ARBA" id="ARBA00010552"/>
    </source>
</evidence>
<dbReference type="OrthoDB" id="9803101at2"/>
<feature type="compositionally biased region" description="Pro residues" evidence="2">
    <location>
        <begin position="1"/>
        <end position="10"/>
    </location>
</feature>
<protein>
    <submittedName>
        <fullName evidence="3">RidA family protein</fullName>
    </submittedName>
</protein>
<evidence type="ECO:0000256" key="2">
    <source>
        <dbReference type="SAM" id="MobiDB-lite"/>
    </source>
</evidence>
<dbReference type="PANTHER" id="PTHR11803:SF58">
    <property type="entry name" value="PROTEIN HMF1-RELATED"/>
    <property type="match status" value="1"/>
</dbReference>
<gene>
    <name evidence="3" type="ORF">EZ216_21070</name>
</gene>
<evidence type="ECO:0000313" key="4">
    <source>
        <dbReference type="Proteomes" id="UP000297839"/>
    </source>
</evidence>
<sequence>MVSVPPPQPSPREGGSDIRSVNPATMATPGGHYSHGTVANGFVFVSGQLPITPAGEKLSDAPFERQAEQVLANVQAVLEGCGSGVAHLVQVRVYVDDLANWPAFNGVYAKWAGDHRPSRAVVPAGALHYGFKIEVEAVAAVPGA</sequence>
<organism evidence="3 4">
    <name type="scientific">Ramlibacter humi</name>
    <dbReference type="NCBI Taxonomy" id="2530451"/>
    <lineage>
        <taxon>Bacteria</taxon>
        <taxon>Pseudomonadati</taxon>
        <taxon>Pseudomonadota</taxon>
        <taxon>Betaproteobacteria</taxon>
        <taxon>Burkholderiales</taxon>
        <taxon>Comamonadaceae</taxon>
        <taxon>Ramlibacter</taxon>
    </lineage>
</organism>
<keyword evidence="4" id="KW-1185">Reference proteome</keyword>
<dbReference type="AlphaFoldDB" id="A0A4Z0BC14"/>
<dbReference type="CDD" id="cd00448">
    <property type="entry name" value="YjgF_YER057c_UK114_family"/>
    <property type="match status" value="1"/>
</dbReference>
<comment type="similarity">
    <text evidence="1">Belongs to the RutC family.</text>
</comment>
<dbReference type="PANTHER" id="PTHR11803">
    <property type="entry name" value="2-IMINOBUTANOATE/2-IMINOPROPANOATE DEAMINASE RIDA"/>
    <property type="match status" value="1"/>
</dbReference>
<reference evidence="3 4" key="1">
    <citation type="submission" date="2019-03" db="EMBL/GenBank/DDBJ databases">
        <title>Ramlibacter sp. 18x22-1, whole genome shotgun sequence.</title>
        <authorList>
            <person name="Zhang X."/>
            <person name="Feng G."/>
            <person name="Zhu H."/>
        </authorList>
    </citation>
    <scope>NUCLEOTIDE SEQUENCE [LARGE SCALE GENOMIC DNA]</scope>
    <source>
        <strain evidence="3 4">18x22-1</strain>
    </source>
</reference>
<feature type="region of interest" description="Disordered" evidence="2">
    <location>
        <begin position="1"/>
        <end position="29"/>
    </location>
</feature>
<dbReference type="EMBL" id="SMLK01000015">
    <property type="protein sequence ID" value="TFY96171.1"/>
    <property type="molecule type" value="Genomic_DNA"/>
</dbReference>
<name>A0A4Z0BC14_9BURK</name>
<accession>A0A4Z0BC14</accession>
<comment type="caution">
    <text evidence="3">The sequence shown here is derived from an EMBL/GenBank/DDBJ whole genome shotgun (WGS) entry which is preliminary data.</text>
</comment>
<dbReference type="InterPro" id="IPR035959">
    <property type="entry name" value="RutC-like_sf"/>
</dbReference>
<dbReference type="InterPro" id="IPR006175">
    <property type="entry name" value="YjgF/YER057c/UK114"/>
</dbReference>
<dbReference type="FunFam" id="3.30.1330.40:FF:000001">
    <property type="entry name" value="L-PSP family endoribonuclease"/>
    <property type="match status" value="1"/>
</dbReference>
<dbReference type="Pfam" id="PF01042">
    <property type="entry name" value="Ribonuc_L-PSP"/>
    <property type="match status" value="1"/>
</dbReference>
<dbReference type="SUPFAM" id="SSF55298">
    <property type="entry name" value="YjgF-like"/>
    <property type="match status" value="1"/>
</dbReference>
<dbReference type="Proteomes" id="UP000297839">
    <property type="component" value="Unassembled WGS sequence"/>
</dbReference>
<dbReference type="GO" id="GO:0005829">
    <property type="term" value="C:cytosol"/>
    <property type="evidence" value="ECO:0007669"/>
    <property type="project" value="TreeGrafter"/>
</dbReference>
<dbReference type="Gene3D" id="3.30.1330.40">
    <property type="entry name" value="RutC-like"/>
    <property type="match status" value="1"/>
</dbReference>
<evidence type="ECO:0000313" key="3">
    <source>
        <dbReference type="EMBL" id="TFY96171.1"/>
    </source>
</evidence>
<dbReference type="GO" id="GO:0019239">
    <property type="term" value="F:deaminase activity"/>
    <property type="evidence" value="ECO:0007669"/>
    <property type="project" value="TreeGrafter"/>
</dbReference>
<proteinExistence type="inferred from homology"/>